<accession>A0ABT0NSN2</accession>
<feature type="region of interest" description="Disordered" evidence="4">
    <location>
        <begin position="94"/>
        <end position="116"/>
    </location>
</feature>
<dbReference type="PANTHER" id="PTHR43132">
    <property type="entry name" value="ARSENICAL RESISTANCE OPERON REPRESSOR ARSR-RELATED"/>
    <property type="match status" value="1"/>
</dbReference>
<keyword evidence="7" id="KW-1185">Reference proteome</keyword>
<evidence type="ECO:0000256" key="3">
    <source>
        <dbReference type="ARBA" id="ARBA00023163"/>
    </source>
</evidence>
<gene>
    <name evidence="6" type="ORF">M4438_13230</name>
</gene>
<evidence type="ECO:0000256" key="1">
    <source>
        <dbReference type="ARBA" id="ARBA00023015"/>
    </source>
</evidence>
<dbReference type="Proteomes" id="UP001202052">
    <property type="component" value="Unassembled WGS sequence"/>
</dbReference>
<dbReference type="InterPro" id="IPR051011">
    <property type="entry name" value="Metal_resp_trans_reg"/>
</dbReference>
<dbReference type="Gene3D" id="1.10.10.10">
    <property type="entry name" value="Winged helix-like DNA-binding domain superfamily/Winged helix DNA-binding domain"/>
    <property type="match status" value="1"/>
</dbReference>
<evidence type="ECO:0000313" key="6">
    <source>
        <dbReference type="EMBL" id="MCL3994473.1"/>
    </source>
</evidence>
<keyword evidence="2" id="KW-0238">DNA-binding</keyword>
<organism evidence="6 7">
    <name type="scientific">Streptomyces lavenduligriseus</name>
    <dbReference type="NCBI Taxonomy" id="67315"/>
    <lineage>
        <taxon>Bacteria</taxon>
        <taxon>Bacillati</taxon>
        <taxon>Actinomycetota</taxon>
        <taxon>Actinomycetes</taxon>
        <taxon>Kitasatosporales</taxon>
        <taxon>Streptomycetaceae</taxon>
        <taxon>Streptomyces</taxon>
    </lineage>
</organism>
<dbReference type="RefSeq" id="WP_249459317.1">
    <property type="nucleotide sequence ID" value="NZ_JAMCCK010000018.1"/>
</dbReference>
<dbReference type="SUPFAM" id="SSF46785">
    <property type="entry name" value="Winged helix' DNA-binding domain"/>
    <property type="match status" value="1"/>
</dbReference>
<dbReference type="SMART" id="SM00418">
    <property type="entry name" value="HTH_ARSR"/>
    <property type="match status" value="1"/>
</dbReference>
<evidence type="ECO:0000256" key="2">
    <source>
        <dbReference type="ARBA" id="ARBA00023125"/>
    </source>
</evidence>
<keyword evidence="3" id="KW-0804">Transcription</keyword>
<dbReference type="PANTHER" id="PTHR43132:SF8">
    <property type="entry name" value="HTH-TYPE TRANSCRIPTIONAL REGULATOR KMTR"/>
    <property type="match status" value="1"/>
</dbReference>
<comment type="caution">
    <text evidence="6">The sequence shown here is derived from an EMBL/GenBank/DDBJ whole genome shotgun (WGS) entry which is preliminary data.</text>
</comment>
<evidence type="ECO:0000313" key="7">
    <source>
        <dbReference type="Proteomes" id="UP001202052"/>
    </source>
</evidence>
<dbReference type="CDD" id="cd00090">
    <property type="entry name" value="HTH_ARSR"/>
    <property type="match status" value="1"/>
</dbReference>
<sequence length="334" mass="36254">MQRIVLTMEDLVRTRIVELGPMAETHLSLQMLQSRHDRVLFDAWRRRTGPRVPHDTREAALFLANPSGFIADLYTPLGPVASMEEGRDRLLGVPPGVLRSELTPPEGAERCRPRWLADPGRRGGGLGRLADALSEYHDAALAPYWHRIRQHVRAHVSLMVSLMATGGIGAALKALAPVVHWEPPTLRVPKYRPGSVVDIHLNGRGLVLAPALFCGPLPLLFTPTDDGESILVYPIPRSPSVVRDIWSPSDAAGTHQALAALLGVTRAAVLAACADGATTTEIARRLDISPPGVSQHTGVLRQAGLITSTRHRNTMHHSLTSQGHALLDDTPRTP</sequence>
<evidence type="ECO:0000256" key="4">
    <source>
        <dbReference type="SAM" id="MobiDB-lite"/>
    </source>
</evidence>
<reference evidence="6 7" key="1">
    <citation type="submission" date="2022-05" db="EMBL/GenBank/DDBJ databases">
        <title>Genome Resource of Streptomyces lavenduligriseus GA1-1, a Strain with Broad-Spectrum Antifungal Activity against Phytopathogenic Fungi.</title>
        <authorList>
            <person name="Qi D."/>
        </authorList>
    </citation>
    <scope>NUCLEOTIDE SEQUENCE [LARGE SCALE GENOMIC DNA]</scope>
    <source>
        <strain evidence="6 7">GA1-1</strain>
    </source>
</reference>
<keyword evidence="1" id="KW-0805">Transcription regulation</keyword>
<evidence type="ECO:0000259" key="5">
    <source>
        <dbReference type="SMART" id="SM00418"/>
    </source>
</evidence>
<dbReference type="Pfam" id="PF12840">
    <property type="entry name" value="HTH_20"/>
    <property type="match status" value="1"/>
</dbReference>
<name>A0ABT0NSN2_9ACTN</name>
<dbReference type="EMBL" id="JAMCCK010000018">
    <property type="protein sequence ID" value="MCL3994473.1"/>
    <property type="molecule type" value="Genomic_DNA"/>
</dbReference>
<dbReference type="InterPro" id="IPR001845">
    <property type="entry name" value="HTH_ArsR_DNA-bd_dom"/>
</dbReference>
<protein>
    <submittedName>
        <fullName evidence="6">Winged helix-turn-helix domain-containing protein</fullName>
    </submittedName>
</protein>
<dbReference type="InterPro" id="IPR036388">
    <property type="entry name" value="WH-like_DNA-bd_sf"/>
</dbReference>
<dbReference type="InterPro" id="IPR036390">
    <property type="entry name" value="WH_DNA-bd_sf"/>
</dbReference>
<feature type="domain" description="HTH arsR-type" evidence="5">
    <location>
        <begin position="256"/>
        <end position="332"/>
    </location>
</feature>
<proteinExistence type="predicted"/>
<dbReference type="InterPro" id="IPR011991">
    <property type="entry name" value="ArsR-like_HTH"/>
</dbReference>